<evidence type="ECO:0000256" key="2">
    <source>
        <dbReference type="SAM" id="Phobius"/>
    </source>
</evidence>
<dbReference type="GeneID" id="25314691"/>
<evidence type="ECO:0000313" key="4">
    <source>
        <dbReference type="Proteomes" id="UP000053958"/>
    </source>
</evidence>
<sequence>MSLSPLPFHLGDFSIPSSWIWTLLLTIVVLTNFKCLPLAWHIRVLRGYRYLLRSNRPRDGPTPAQLFQPLIISSGNSLFELDYNIHKSNSTYFADLDIARCHLMCTLFSRGVDYARNARKRAGILGVSDDLIGLALGAVSCTFRKEVKPGQQYEIWTRVLTWDEKWMYIVSHFVRKDVVRPRSFTFMSSQSRAPRQGKLKDLAGKEDAIFASALSKCVWKKGRRTVPPEIMLQVSGLLPARPGQEDFVAALFDEPLGKLTFSKQAEEYYDIPFKMLEKIETAWDTLKEHFVSMESDEQTEEEGLIKDMHMGRRQRRTEEWTWERVEAERQRGMEIAKCLAQLDQLHGEFSADTDALAWRRDWCDLAHVSDSGIWSHNHGTVFILPLCWICITWKMMYGTEQGSYGKTAYQISVEQSHELRHVCQQELRSDII</sequence>
<keyword evidence="4" id="KW-1185">Reference proteome</keyword>
<dbReference type="InterPro" id="IPR029069">
    <property type="entry name" value="HotDog_dom_sf"/>
</dbReference>
<evidence type="ECO:0000256" key="1">
    <source>
        <dbReference type="ARBA" id="ARBA00038476"/>
    </source>
</evidence>
<dbReference type="OrthoDB" id="265761at2759"/>
<comment type="similarity">
    <text evidence="1">Belongs to the lcsJ thioesterase family.</text>
</comment>
<accession>A0A0F4Z190</accession>
<dbReference type="CDD" id="cd00586">
    <property type="entry name" value="4HBT"/>
    <property type="match status" value="1"/>
</dbReference>
<keyword evidence="2" id="KW-0472">Membrane</keyword>
<proteinExistence type="inferred from homology"/>
<dbReference type="Proteomes" id="UP000053958">
    <property type="component" value="Unassembled WGS sequence"/>
</dbReference>
<dbReference type="Gene3D" id="3.10.129.10">
    <property type="entry name" value="Hotdog Thioesterase"/>
    <property type="match status" value="1"/>
</dbReference>
<feature type="transmembrane region" description="Helical" evidence="2">
    <location>
        <begin position="20"/>
        <end position="40"/>
    </location>
</feature>
<reference evidence="3 4" key="1">
    <citation type="submission" date="2015-04" db="EMBL/GenBank/DDBJ databases">
        <authorList>
            <person name="Heijne W.H."/>
            <person name="Fedorova N.D."/>
            <person name="Nierman W.C."/>
            <person name="Vollebregt A.W."/>
            <person name="Zhao Z."/>
            <person name="Wu L."/>
            <person name="Kumar M."/>
            <person name="Stam H."/>
            <person name="van den Berg M.A."/>
            <person name="Pel H.J."/>
        </authorList>
    </citation>
    <scope>NUCLEOTIDE SEQUENCE [LARGE SCALE GENOMIC DNA]</scope>
    <source>
        <strain evidence="3 4">CBS 393.64</strain>
    </source>
</reference>
<keyword evidence="2" id="KW-1133">Transmembrane helix</keyword>
<organism evidence="3 4">
    <name type="scientific">Rasamsonia emersonii (strain ATCC 16479 / CBS 393.64 / IMI 116815)</name>
    <dbReference type="NCBI Taxonomy" id="1408163"/>
    <lineage>
        <taxon>Eukaryota</taxon>
        <taxon>Fungi</taxon>
        <taxon>Dikarya</taxon>
        <taxon>Ascomycota</taxon>
        <taxon>Pezizomycotina</taxon>
        <taxon>Eurotiomycetes</taxon>
        <taxon>Eurotiomycetidae</taxon>
        <taxon>Eurotiales</taxon>
        <taxon>Trichocomaceae</taxon>
        <taxon>Rasamsonia</taxon>
    </lineage>
</organism>
<dbReference type="InterPro" id="IPR051490">
    <property type="entry name" value="THEM6_lcsJ_thioesterase"/>
</dbReference>
<gene>
    <name evidence="3" type="ORF">T310_2340</name>
</gene>
<keyword evidence="2" id="KW-0812">Transmembrane</keyword>
<comment type="caution">
    <text evidence="3">The sequence shown here is derived from an EMBL/GenBank/DDBJ whole genome shotgun (WGS) entry which is preliminary data.</text>
</comment>
<evidence type="ECO:0000313" key="3">
    <source>
        <dbReference type="EMBL" id="KKA23623.1"/>
    </source>
</evidence>
<dbReference type="SUPFAM" id="SSF54637">
    <property type="entry name" value="Thioesterase/thiol ester dehydrase-isomerase"/>
    <property type="match status" value="1"/>
</dbReference>
<dbReference type="RefSeq" id="XP_013330235.1">
    <property type="nucleotide sequence ID" value="XM_013474781.1"/>
</dbReference>
<dbReference type="Pfam" id="PF13279">
    <property type="entry name" value="4HBT_2"/>
    <property type="match status" value="1"/>
</dbReference>
<protein>
    <recommendedName>
        <fullName evidence="5">Capsule polysaccharide biosynthesis protein</fullName>
    </recommendedName>
</protein>
<dbReference type="PANTHER" id="PTHR12475:SF4">
    <property type="entry name" value="PROTEIN THEM6"/>
    <property type="match status" value="1"/>
</dbReference>
<dbReference type="PANTHER" id="PTHR12475">
    <property type="match status" value="1"/>
</dbReference>
<dbReference type="EMBL" id="LASV01000093">
    <property type="protein sequence ID" value="KKA23623.1"/>
    <property type="molecule type" value="Genomic_DNA"/>
</dbReference>
<name>A0A0F4Z190_RASE3</name>
<evidence type="ECO:0008006" key="5">
    <source>
        <dbReference type="Google" id="ProtNLM"/>
    </source>
</evidence>
<dbReference type="AlphaFoldDB" id="A0A0F4Z190"/>